<keyword evidence="13" id="KW-1185">Reference proteome</keyword>
<organism evidence="12 13">
    <name type="scientific">Viridothelium virens</name>
    <name type="common">Speckled blister lichen</name>
    <name type="synonym">Trypethelium virens</name>
    <dbReference type="NCBI Taxonomy" id="1048519"/>
    <lineage>
        <taxon>Eukaryota</taxon>
        <taxon>Fungi</taxon>
        <taxon>Dikarya</taxon>
        <taxon>Ascomycota</taxon>
        <taxon>Pezizomycotina</taxon>
        <taxon>Dothideomycetes</taxon>
        <taxon>Dothideomycetes incertae sedis</taxon>
        <taxon>Trypetheliales</taxon>
        <taxon>Trypetheliaceae</taxon>
        <taxon>Viridothelium</taxon>
    </lineage>
</organism>
<keyword evidence="9" id="KW-0732">Signal</keyword>
<dbReference type="Gene3D" id="3.30.560.10">
    <property type="entry name" value="Glucose Oxidase, domain 3"/>
    <property type="match status" value="1"/>
</dbReference>
<reference evidence="12" key="1">
    <citation type="journal article" date="2020" name="Stud. Mycol.">
        <title>101 Dothideomycetes genomes: a test case for predicting lifestyles and emergence of pathogens.</title>
        <authorList>
            <person name="Haridas S."/>
            <person name="Albert R."/>
            <person name="Binder M."/>
            <person name="Bloem J."/>
            <person name="Labutti K."/>
            <person name="Salamov A."/>
            <person name="Andreopoulos B."/>
            <person name="Baker S."/>
            <person name="Barry K."/>
            <person name="Bills G."/>
            <person name="Bluhm B."/>
            <person name="Cannon C."/>
            <person name="Castanera R."/>
            <person name="Culley D."/>
            <person name="Daum C."/>
            <person name="Ezra D."/>
            <person name="Gonzalez J."/>
            <person name="Henrissat B."/>
            <person name="Kuo A."/>
            <person name="Liang C."/>
            <person name="Lipzen A."/>
            <person name="Lutzoni F."/>
            <person name="Magnuson J."/>
            <person name="Mondo S."/>
            <person name="Nolan M."/>
            <person name="Ohm R."/>
            <person name="Pangilinan J."/>
            <person name="Park H.-J."/>
            <person name="Ramirez L."/>
            <person name="Alfaro M."/>
            <person name="Sun H."/>
            <person name="Tritt A."/>
            <person name="Yoshinaga Y."/>
            <person name="Zwiers L.-H."/>
            <person name="Turgeon B."/>
            <person name="Goodwin S."/>
            <person name="Spatafora J."/>
            <person name="Crous P."/>
            <person name="Grigoriev I."/>
        </authorList>
    </citation>
    <scope>NUCLEOTIDE SEQUENCE</scope>
    <source>
        <strain evidence="12">Tuck. ex Michener</strain>
    </source>
</reference>
<dbReference type="Proteomes" id="UP000800092">
    <property type="component" value="Unassembled WGS sequence"/>
</dbReference>
<dbReference type="InterPro" id="IPR012132">
    <property type="entry name" value="GMC_OxRdtase"/>
</dbReference>
<keyword evidence="3 8" id="KW-0285">Flavoprotein</keyword>
<evidence type="ECO:0000259" key="11">
    <source>
        <dbReference type="PROSITE" id="PS00624"/>
    </source>
</evidence>
<dbReference type="SUPFAM" id="SSF51905">
    <property type="entry name" value="FAD/NAD(P)-binding domain"/>
    <property type="match status" value="1"/>
</dbReference>
<gene>
    <name evidence="12" type="ORF">EV356DRAFT_506928</name>
</gene>
<dbReference type="InterPro" id="IPR036188">
    <property type="entry name" value="FAD/NAD-bd_sf"/>
</dbReference>
<protein>
    <submittedName>
        <fullName evidence="12">GMC oxidoreductase</fullName>
    </submittedName>
</protein>
<evidence type="ECO:0000256" key="2">
    <source>
        <dbReference type="ARBA" id="ARBA00010790"/>
    </source>
</evidence>
<dbReference type="GO" id="GO:0016614">
    <property type="term" value="F:oxidoreductase activity, acting on CH-OH group of donors"/>
    <property type="evidence" value="ECO:0007669"/>
    <property type="project" value="InterPro"/>
</dbReference>
<feature type="binding site" evidence="7">
    <location>
        <position position="112"/>
    </location>
    <ligand>
        <name>FAD</name>
        <dbReference type="ChEBI" id="CHEBI:57692"/>
    </ligand>
</feature>
<dbReference type="PROSITE" id="PS00623">
    <property type="entry name" value="GMC_OXRED_1"/>
    <property type="match status" value="1"/>
</dbReference>
<dbReference type="OrthoDB" id="269227at2759"/>
<evidence type="ECO:0000256" key="7">
    <source>
        <dbReference type="PIRSR" id="PIRSR000137-2"/>
    </source>
</evidence>
<name>A0A6A6H1S1_VIRVR</name>
<feature type="signal peptide" evidence="9">
    <location>
        <begin position="1"/>
        <end position="20"/>
    </location>
</feature>
<feature type="chain" id="PRO_5025373999" evidence="9">
    <location>
        <begin position="21"/>
        <end position="610"/>
    </location>
</feature>
<dbReference type="Pfam" id="PF05199">
    <property type="entry name" value="GMC_oxred_C"/>
    <property type="match status" value="1"/>
</dbReference>
<evidence type="ECO:0000256" key="6">
    <source>
        <dbReference type="PIRSR" id="PIRSR000137-1"/>
    </source>
</evidence>
<dbReference type="Gene3D" id="4.10.450.10">
    <property type="entry name" value="Glucose Oxidase, domain 2"/>
    <property type="match status" value="1"/>
</dbReference>
<dbReference type="AlphaFoldDB" id="A0A6A6H1S1"/>
<feature type="domain" description="Glucose-methanol-choline oxidoreductase N-terminal" evidence="10">
    <location>
        <begin position="106"/>
        <end position="129"/>
    </location>
</feature>
<evidence type="ECO:0000256" key="9">
    <source>
        <dbReference type="SAM" id="SignalP"/>
    </source>
</evidence>
<feature type="domain" description="Glucose-methanol-choline oxidoreductase N-terminal" evidence="11">
    <location>
        <begin position="305"/>
        <end position="319"/>
    </location>
</feature>
<dbReference type="PIRSF" id="PIRSF000137">
    <property type="entry name" value="Alcohol_oxidase"/>
    <property type="match status" value="1"/>
</dbReference>
<dbReference type="InterPro" id="IPR027424">
    <property type="entry name" value="Glucose_Oxidase_domain_2"/>
</dbReference>
<dbReference type="InterPro" id="IPR007867">
    <property type="entry name" value="GMC_OxRtase_C"/>
</dbReference>
<dbReference type="InterPro" id="IPR000172">
    <property type="entry name" value="GMC_OxRdtase_N"/>
</dbReference>
<accession>A0A6A6H1S1</accession>
<keyword evidence="5" id="KW-0560">Oxidoreductase</keyword>
<evidence type="ECO:0000256" key="1">
    <source>
        <dbReference type="ARBA" id="ARBA00001974"/>
    </source>
</evidence>
<evidence type="ECO:0000256" key="5">
    <source>
        <dbReference type="ARBA" id="ARBA00023002"/>
    </source>
</evidence>
<evidence type="ECO:0000256" key="8">
    <source>
        <dbReference type="RuleBase" id="RU003968"/>
    </source>
</evidence>
<evidence type="ECO:0000256" key="4">
    <source>
        <dbReference type="ARBA" id="ARBA00022827"/>
    </source>
</evidence>
<dbReference type="Gene3D" id="3.50.50.60">
    <property type="entry name" value="FAD/NAD(P)-binding domain"/>
    <property type="match status" value="1"/>
</dbReference>
<comment type="cofactor">
    <cofactor evidence="1 7">
        <name>FAD</name>
        <dbReference type="ChEBI" id="CHEBI:57692"/>
    </cofactor>
</comment>
<feature type="active site" description="Proton acceptor" evidence="6">
    <location>
        <position position="581"/>
    </location>
</feature>
<sequence length="610" mass="65637">MPSAFSLLVALPLSASLALASVEPENPQYDYVIVGGGTCGLVLANRLSEDSNVTVAVIEAGGSVFNNPAVTSTSAFGEAFFTDIDYAYNSTPQVYSDNRTATWHSGKALGGTSTVNGATYIRAEAAQIDAWEGIGNAGWNWSSLWPYYKKSEHIQPPTPSQAAHGITYEPSVHGVDGPLAVGWSIHDAPANTTAIIGQTWNKLGYPTLQDDNTGNLRGFYVWPRTLNRTADIRADAARAYYWPVSDRENLHAYTFTTADQLVWDEAKPQPYGYGSSSPASGVRVTASDGTKQTIRASREVILSAGSLRSPVILEQSGVGNPQILNRHGIQPKVALPGVGENLQDQANQVLAYTISLNLSSTEWPPFGTFATANDLFGSNTSAVESYVRSQIPTYASRIAAQANNSTTQAIQEKLLTLQTDLIFTQHVPVAEILTAPFPSALSIAFWDLLPFSRGSVHITPQFINGSAQPAINPNYFMIDKDAIFQTAIARQSRQAARTSPLADIAPRETAPNTTTVPIDASDAQWLAWLKATYGTNSHPLGTCAMMARELGGVVDPELMVYGTRNVRVVDASVLPYQIDGHLTSTLYAVAERACDIIRGRPLLAPESVQL</sequence>
<proteinExistence type="inferred from homology"/>
<dbReference type="Pfam" id="PF00732">
    <property type="entry name" value="GMC_oxred_N"/>
    <property type="match status" value="1"/>
</dbReference>
<dbReference type="PROSITE" id="PS00624">
    <property type="entry name" value="GMC_OXRED_2"/>
    <property type="match status" value="1"/>
</dbReference>
<evidence type="ECO:0000313" key="12">
    <source>
        <dbReference type="EMBL" id="KAF2231523.1"/>
    </source>
</evidence>
<comment type="similarity">
    <text evidence="2 8">Belongs to the GMC oxidoreductase family.</text>
</comment>
<evidence type="ECO:0000259" key="10">
    <source>
        <dbReference type="PROSITE" id="PS00623"/>
    </source>
</evidence>
<keyword evidence="4 7" id="KW-0274">FAD</keyword>
<dbReference type="EMBL" id="ML991826">
    <property type="protein sequence ID" value="KAF2231523.1"/>
    <property type="molecule type" value="Genomic_DNA"/>
</dbReference>
<dbReference type="SUPFAM" id="SSF54373">
    <property type="entry name" value="FAD-linked reductases, C-terminal domain"/>
    <property type="match status" value="1"/>
</dbReference>
<evidence type="ECO:0000256" key="3">
    <source>
        <dbReference type="ARBA" id="ARBA00022630"/>
    </source>
</evidence>
<evidence type="ECO:0000313" key="13">
    <source>
        <dbReference type="Proteomes" id="UP000800092"/>
    </source>
</evidence>
<dbReference type="GO" id="GO:0050660">
    <property type="term" value="F:flavin adenine dinucleotide binding"/>
    <property type="evidence" value="ECO:0007669"/>
    <property type="project" value="InterPro"/>
</dbReference>
<dbReference type="PANTHER" id="PTHR11552">
    <property type="entry name" value="GLUCOSE-METHANOL-CHOLINE GMC OXIDOREDUCTASE"/>
    <property type="match status" value="1"/>
</dbReference>
<feature type="active site" description="Proton donor" evidence="6">
    <location>
        <position position="538"/>
    </location>
</feature>
<dbReference type="PANTHER" id="PTHR11552:SF201">
    <property type="entry name" value="GLUCOSE-METHANOL-CHOLINE OXIDOREDUCTASE N-TERMINAL DOMAIN-CONTAINING PROTEIN"/>
    <property type="match status" value="1"/>
</dbReference>